<evidence type="ECO:0000256" key="3">
    <source>
        <dbReference type="ARBA" id="ARBA00023125"/>
    </source>
</evidence>
<name>S8DNZ6_9LAMI</name>
<feature type="compositionally biased region" description="Basic residues" evidence="5">
    <location>
        <begin position="87"/>
        <end position="103"/>
    </location>
</feature>
<evidence type="ECO:0000256" key="5">
    <source>
        <dbReference type="SAM" id="MobiDB-lite"/>
    </source>
</evidence>
<dbReference type="InterPro" id="IPR001005">
    <property type="entry name" value="SANT/Myb"/>
</dbReference>
<dbReference type="PANTHER" id="PTHR45614:SF285">
    <property type="entry name" value="TRANSCRIPTION FACTOR MYB98"/>
    <property type="match status" value="1"/>
</dbReference>
<dbReference type="GO" id="GO:0000981">
    <property type="term" value="F:DNA-binding transcription factor activity, RNA polymerase II-specific"/>
    <property type="evidence" value="ECO:0007669"/>
    <property type="project" value="TreeGrafter"/>
</dbReference>
<dbReference type="Gene3D" id="1.10.10.60">
    <property type="entry name" value="Homeodomain-like"/>
    <property type="match status" value="2"/>
</dbReference>
<feature type="region of interest" description="Disordered" evidence="5">
    <location>
        <begin position="209"/>
        <end position="234"/>
    </location>
</feature>
<gene>
    <name evidence="8" type="ORF">M569_10027</name>
</gene>
<dbReference type="Proteomes" id="UP000015453">
    <property type="component" value="Unassembled WGS sequence"/>
</dbReference>
<dbReference type="FunFam" id="1.10.10.60:FF:000010">
    <property type="entry name" value="Transcriptional activator Myb isoform A"/>
    <property type="match status" value="1"/>
</dbReference>
<sequence length="303" mass="34037">MDFFHPQNLHHIAVKLFDESPEETIGFSPSYAFNLYDYHLLSSFSDPFSDFLPLHGDGSLTEEGTAIATAQNASTVSNRSNSDDRRKATKKKKKSREATKRKRAVDDRKSEIVKGQWTPQEDGLLVEMVEKHGVRKWSAIAQVLPGRIGKQCRERWHNHLKPNIKKDRWSEEEDMILISAHRLLGNRWAEIARSLPGRSENTIKNHWNATKRKQLSSRRNGAAGGSAKSSNSPLQEYIRSVISDEGGCVSGNHSKSDVAVENSSNASGGDECCCLMVPPLDISMQFDLQKEMDFMEMLSNGSF</sequence>
<evidence type="ECO:0000256" key="2">
    <source>
        <dbReference type="ARBA" id="ARBA00022737"/>
    </source>
</evidence>
<feature type="domain" description="Myb-like" evidence="6">
    <location>
        <begin position="161"/>
        <end position="211"/>
    </location>
</feature>
<dbReference type="InterPro" id="IPR017930">
    <property type="entry name" value="Myb_dom"/>
</dbReference>
<evidence type="ECO:0000259" key="7">
    <source>
        <dbReference type="PROSITE" id="PS51294"/>
    </source>
</evidence>
<comment type="caution">
    <text evidence="8">The sequence shown here is derived from an EMBL/GenBank/DDBJ whole genome shotgun (WGS) entry which is preliminary data.</text>
</comment>
<dbReference type="OrthoDB" id="2143914at2759"/>
<proteinExistence type="predicted"/>
<dbReference type="Pfam" id="PF00249">
    <property type="entry name" value="Myb_DNA-binding"/>
    <property type="match status" value="2"/>
</dbReference>
<keyword evidence="2" id="KW-0677">Repeat</keyword>
<evidence type="ECO:0000259" key="6">
    <source>
        <dbReference type="PROSITE" id="PS50090"/>
    </source>
</evidence>
<dbReference type="SMART" id="SM00717">
    <property type="entry name" value="SANT"/>
    <property type="match status" value="2"/>
</dbReference>
<dbReference type="GO" id="GO:0005634">
    <property type="term" value="C:nucleus"/>
    <property type="evidence" value="ECO:0007669"/>
    <property type="project" value="UniProtKB-SubCell"/>
</dbReference>
<evidence type="ECO:0000313" key="9">
    <source>
        <dbReference type="Proteomes" id="UP000015453"/>
    </source>
</evidence>
<dbReference type="GO" id="GO:0000978">
    <property type="term" value="F:RNA polymerase II cis-regulatory region sequence-specific DNA binding"/>
    <property type="evidence" value="ECO:0007669"/>
    <property type="project" value="TreeGrafter"/>
</dbReference>
<feature type="domain" description="HTH myb-type" evidence="7">
    <location>
        <begin position="165"/>
        <end position="215"/>
    </location>
</feature>
<dbReference type="AlphaFoldDB" id="S8DNZ6"/>
<dbReference type="EMBL" id="AUSU01004631">
    <property type="protein sequence ID" value="EPS64753.1"/>
    <property type="molecule type" value="Genomic_DNA"/>
</dbReference>
<dbReference type="PANTHER" id="PTHR45614">
    <property type="entry name" value="MYB PROTEIN-RELATED"/>
    <property type="match status" value="1"/>
</dbReference>
<dbReference type="PROSITE" id="PS51294">
    <property type="entry name" value="HTH_MYB"/>
    <property type="match status" value="2"/>
</dbReference>
<evidence type="ECO:0000313" key="8">
    <source>
        <dbReference type="EMBL" id="EPS64753.1"/>
    </source>
</evidence>
<dbReference type="InterPro" id="IPR050560">
    <property type="entry name" value="MYB_TF"/>
</dbReference>
<keyword evidence="9" id="KW-1185">Reference proteome</keyword>
<keyword evidence="4" id="KW-0539">Nucleus</keyword>
<dbReference type="SUPFAM" id="SSF46689">
    <property type="entry name" value="Homeodomain-like"/>
    <property type="match status" value="1"/>
</dbReference>
<dbReference type="PROSITE" id="PS50090">
    <property type="entry name" value="MYB_LIKE"/>
    <property type="match status" value="2"/>
</dbReference>
<feature type="compositionally biased region" description="Low complexity" evidence="5">
    <location>
        <begin position="217"/>
        <end position="232"/>
    </location>
</feature>
<protein>
    <submittedName>
        <fullName evidence="8">Uncharacterized protein</fullName>
    </submittedName>
</protein>
<dbReference type="InterPro" id="IPR009057">
    <property type="entry name" value="Homeodomain-like_sf"/>
</dbReference>
<evidence type="ECO:0000256" key="1">
    <source>
        <dbReference type="ARBA" id="ARBA00004123"/>
    </source>
</evidence>
<keyword evidence="3" id="KW-0238">DNA-binding</keyword>
<feature type="domain" description="HTH myb-type" evidence="7">
    <location>
        <begin position="109"/>
        <end position="164"/>
    </location>
</feature>
<feature type="region of interest" description="Disordered" evidence="5">
    <location>
        <begin position="73"/>
        <end position="111"/>
    </location>
</feature>
<accession>S8DNZ6</accession>
<comment type="subcellular location">
    <subcellularLocation>
        <location evidence="1">Nucleus</location>
    </subcellularLocation>
</comment>
<feature type="domain" description="Myb-like" evidence="6">
    <location>
        <begin position="109"/>
        <end position="160"/>
    </location>
</feature>
<dbReference type="CDD" id="cd00167">
    <property type="entry name" value="SANT"/>
    <property type="match status" value="2"/>
</dbReference>
<reference evidence="8 9" key="1">
    <citation type="journal article" date="2013" name="BMC Genomics">
        <title>The miniature genome of a carnivorous plant Genlisea aurea contains a low number of genes and short non-coding sequences.</title>
        <authorList>
            <person name="Leushkin E.V."/>
            <person name="Sutormin R.A."/>
            <person name="Nabieva E.R."/>
            <person name="Penin A.A."/>
            <person name="Kondrashov A.S."/>
            <person name="Logacheva M.D."/>
        </authorList>
    </citation>
    <scope>NUCLEOTIDE SEQUENCE [LARGE SCALE GENOMIC DNA]</scope>
</reference>
<evidence type="ECO:0000256" key="4">
    <source>
        <dbReference type="ARBA" id="ARBA00023242"/>
    </source>
</evidence>
<organism evidence="8 9">
    <name type="scientific">Genlisea aurea</name>
    <dbReference type="NCBI Taxonomy" id="192259"/>
    <lineage>
        <taxon>Eukaryota</taxon>
        <taxon>Viridiplantae</taxon>
        <taxon>Streptophyta</taxon>
        <taxon>Embryophyta</taxon>
        <taxon>Tracheophyta</taxon>
        <taxon>Spermatophyta</taxon>
        <taxon>Magnoliopsida</taxon>
        <taxon>eudicotyledons</taxon>
        <taxon>Gunneridae</taxon>
        <taxon>Pentapetalae</taxon>
        <taxon>asterids</taxon>
        <taxon>lamiids</taxon>
        <taxon>Lamiales</taxon>
        <taxon>Lentibulariaceae</taxon>
        <taxon>Genlisea</taxon>
    </lineage>
</organism>